<evidence type="ECO:0000256" key="2">
    <source>
        <dbReference type="ARBA" id="ARBA00022840"/>
    </source>
</evidence>
<evidence type="ECO:0000259" key="3">
    <source>
        <dbReference type="Pfam" id="PF01656"/>
    </source>
</evidence>
<proteinExistence type="predicted"/>
<evidence type="ECO:0000313" key="4">
    <source>
        <dbReference type="EMBL" id="ABV44039.1"/>
    </source>
</evidence>
<sequence length="214" mass="23135">MTLSVAFASGKGGVSKSTLSRAMAVSYAKADWTVLGADMDIGQATMANWMRRRLANGITPVFDVQSFGSPSLVKRKIDSEQWEMVVIDCAAFASKSTIEIANMVNLVVIPTRFSIDDLESTVNTANSLVKAGIPVSKLAIAFSAVSENAQDYEDAKAYIGQTPYFLIDGYIPAKPALSKTQDIGRSIVECSYVVPREKADKVVQGIINRIEELV</sequence>
<reference evidence="4" key="1">
    <citation type="submission" date="2007-09" db="EMBL/GenBank/DDBJ databases">
        <title>Complete sequence of plasmid of Serratia proteamaculans 568.</title>
        <authorList>
            <consortium name="US DOE Joint Genome Institute"/>
            <person name="Copeland A."/>
            <person name="Lucas S."/>
            <person name="Lapidus A."/>
            <person name="Barry K."/>
            <person name="Glavina del Rio T."/>
            <person name="Dalin E."/>
            <person name="Tice H."/>
            <person name="Pitluck S."/>
            <person name="Chain P."/>
            <person name="Malfatti S."/>
            <person name="Shin M."/>
            <person name="Vergez L."/>
            <person name="Schmutz J."/>
            <person name="Larimer F."/>
            <person name="Land M."/>
            <person name="Hauser L."/>
            <person name="Kyrpides N."/>
            <person name="Kim E."/>
            <person name="Taghavi S."/>
            <person name="Newman L."/>
            <person name="Vangronsveld J."/>
            <person name="van der Lelie D."/>
            <person name="Richardson P."/>
        </authorList>
    </citation>
    <scope>NUCLEOTIDE SEQUENCE [LARGE SCALE GENOMIC DNA]</scope>
    <source>
        <strain evidence="4">568</strain>
        <plasmid evidence="4">pSPRO01</plasmid>
    </source>
</reference>
<dbReference type="eggNOG" id="COG1192">
    <property type="taxonomic scope" value="Bacteria"/>
</dbReference>
<name>A8GLP9_SERP5</name>
<dbReference type="GO" id="GO:0005524">
    <property type="term" value="F:ATP binding"/>
    <property type="evidence" value="ECO:0007669"/>
    <property type="project" value="UniProtKB-KW"/>
</dbReference>
<protein>
    <submittedName>
        <fullName evidence="4">ATPase involved in chromosome partitioning</fullName>
    </submittedName>
</protein>
<dbReference type="EMBL" id="CP000827">
    <property type="protein sequence ID" value="ABV44039.1"/>
    <property type="molecule type" value="Genomic_DNA"/>
</dbReference>
<dbReference type="KEGG" id="spe:Spro_4947"/>
<organism evidence="4">
    <name type="scientific">Serratia proteamaculans (strain 568)</name>
    <dbReference type="NCBI Taxonomy" id="399741"/>
    <lineage>
        <taxon>Bacteria</taxon>
        <taxon>Pseudomonadati</taxon>
        <taxon>Pseudomonadota</taxon>
        <taxon>Gammaproteobacteria</taxon>
        <taxon>Enterobacterales</taxon>
        <taxon>Yersiniaceae</taxon>
        <taxon>Serratia</taxon>
    </lineage>
</organism>
<dbReference type="InterPro" id="IPR050625">
    <property type="entry name" value="ParA/MinD_ATPase"/>
</dbReference>
<dbReference type="PANTHER" id="PTHR43384:SF6">
    <property type="entry name" value="SEPTUM SITE-DETERMINING PROTEIN MIND HOMOLOG, CHLOROPLASTIC"/>
    <property type="match status" value="1"/>
</dbReference>
<feature type="domain" description="CobQ/CobB/MinD/ParA nucleotide binding" evidence="3">
    <location>
        <begin position="5"/>
        <end position="142"/>
    </location>
</feature>
<dbReference type="InterPro" id="IPR027417">
    <property type="entry name" value="P-loop_NTPase"/>
</dbReference>
<dbReference type="GO" id="GO:0009898">
    <property type="term" value="C:cytoplasmic side of plasma membrane"/>
    <property type="evidence" value="ECO:0007669"/>
    <property type="project" value="TreeGrafter"/>
</dbReference>
<geneLocation type="plasmid" evidence="4">
    <name>pSPRO01</name>
</geneLocation>
<keyword evidence="2" id="KW-0067">ATP-binding</keyword>
<dbReference type="GO" id="GO:0051782">
    <property type="term" value="P:negative regulation of cell division"/>
    <property type="evidence" value="ECO:0007669"/>
    <property type="project" value="TreeGrafter"/>
</dbReference>
<dbReference type="CDD" id="cd02042">
    <property type="entry name" value="ParAB_family"/>
    <property type="match status" value="1"/>
</dbReference>
<dbReference type="GO" id="GO:0005829">
    <property type="term" value="C:cytosol"/>
    <property type="evidence" value="ECO:0007669"/>
    <property type="project" value="TreeGrafter"/>
</dbReference>
<dbReference type="PANTHER" id="PTHR43384">
    <property type="entry name" value="SEPTUM SITE-DETERMINING PROTEIN MIND HOMOLOG, CHLOROPLASTIC-RELATED"/>
    <property type="match status" value="1"/>
</dbReference>
<dbReference type="SUPFAM" id="SSF52540">
    <property type="entry name" value="P-loop containing nucleoside triphosphate hydrolases"/>
    <property type="match status" value="1"/>
</dbReference>
<dbReference type="Pfam" id="PF01656">
    <property type="entry name" value="CbiA"/>
    <property type="match status" value="1"/>
</dbReference>
<dbReference type="Gene3D" id="3.40.50.300">
    <property type="entry name" value="P-loop containing nucleotide triphosphate hydrolases"/>
    <property type="match status" value="1"/>
</dbReference>
<gene>
    <name evidence="4" type="ordered locus">Spro_4947</name>
</gene>
<evidence type="ECO:0000256" key="1">
    <source>
        <dbReference type="ARBA" id="ARBA00022741"/>
    </source>
</evidence>
<keyword evidence="4" id="KW-0614">Plasmid</keyword>
<dbReference type="InterPro" id="IPR002586">
    <property type="entry name" value="CobQ/CobB/MinD/ParA_Nub-bd_dom"/>
</dbReference>
<dbReference type="AlphaFoldDB" id="A8GLP9"/>
<dbReference type="OrthoDB" id="69313at2"/>
<dbReference type="HOGENOM" id="CLU_037612_5_7_6"/>
<dbReference type="GO" id="GO:0016887">
    <property type="term" value="F:ATP hydrolysis activity"/>
    <property type="evidence" value="ECO:0007669"/>
    <property type="project" value="TreeGrafter"/>
</dbReference>
<accession>A8GLP9</accession>
<keyword evidence="1" id="KW-0547">Nucleotide-binding</keyword>